<keyword evidence="4" id="KW-1185">Reference proteome</keyword>
<dbReference type="Proteomes" id="UP000322244">
    <property type="component" value="Unassembled WGS sequence"/>
</dbReference>
<evidence type="ECO:0000313" key="4">
    <source>
        <dbReference type="Proteomes" id="UP000322244"/>
    </source>
</evidence>
<dbReference type="AlphaFoldDB" id="A0A5A7S4I4"/>
<dbReference type="OrthoDB" id="3701787at2"/>
<dbReference type="EMBL" id="VLNY01000024">
    <property type="protein sequence ID" value="KAA0017033.1"/>
    <property type="molecule type" value="Genomic_DNA"/>
</dbReference>
<protein>
    <submittedName>
        <fullName evidence="3">Streptomycin biosynthesis protein</fullName>
    </submittedName>
</protein>
<name>A0A5A7S4I4_9NOCA</name>
<dbReference type="InterPro" id="IPR036086">
    <property type="entry name" value="ParB/Sulfiredoxin_sf"/>
</dbReference>
<dbReference type="SMART" id="SM00470">
    <property type="entry name" value="ParB"/>
    <property type="match status" value="1"/>
</dbReference>
<comment type="caution">
    <text evidence="3">The sequence shown here is derived from an EMBL/GenBank/DDBJ whole genome shotgun (WGS) entry which is preliminary data.</text>
</comment>
<dbReference type="InterPro" id="IPR003115">
    <property type="entry name" value="ParB_N"/>
</dbReference>
<feature type="domain" description="ParB-like N-terminal" evidence="2">
    <location>
        <begin position="31"/>
        <end position="115"/>
    </location>
</feature>
<reference evidence="3 4" key="1">
    <citation type="submission" date="2019-07" db="EMBL/GenBank/DDBJ databases">
        <title>Rhodococcus cavernicolus sp. nov., isolated from a cave.</title>
        <authorList>
            <person name="Lee S.D."/>
        </authorList>
    </citation>
    <scope>NUCLEOTIDE SEQUENCE [LARGE SCALE GENOMIC DNA]</scope>
    <source>
        <strain evidence="3 4">C1-24</strain>
    </source>
</reference>
<feature type="compositionally biased region" description="Basic and acidic residues" evidence="1">
    <location>
        <begin position="216"/>
        <end position="228"/>
    </location>
</feature>
<gene>
    <name evidence="3" type="ORF">FOY51_25685</name>
</gene>
<feature type="region of interest" description="Disordered" evidence="1">
    <location>
        <begin position="1"/>
        <end position="20"/>
    </location>
</feature>
<proteinExistence type="predicted"/>
<dbReference type="SUPFAM" id="SSF110849">
    <property type="entry name" value="ParB/Sulfiredoxin"/>
    <property type="match status" value="1"/>
</dbReference>
<organism evidence="3 4">
    <name type="scientific">Antrihabitans cavernicola</name>
    <dbReference type="NCBI Taxonomy" id="2495913"/>
    <lineage>
        <taxon>Bacteria</taxon>
        <taxon>Bacillati</taxon>
        <taxon>Actinomycetota</taxon>
        <taxon>Actinomycetes</taxon>
        <taxon>Mycobacteriales</taxon>
        <taxon>Nocardiaceae</taxon>
        <taxon>Antrihabitans</taxon>
    </lineage>
</organism>
<accession>A0A5A7S4I4</accession>
<feature type="compositionally biased region" description="Polar residues" evidence="1">
    <location>
        <begin position="1"/>
        <end position="19"/>
    </location>
</feature>
<sequence length="304" mass="33390">MGNGFSESQLGTTGSQIGSSPIRHRVIDGAIELPISEIAGDISPRVSGEDVSHTRLLAESCSDLPPILVHRPSNLVIDGMHRLKAALLRGRRTILVQYYEGSAEEAFLLSVELNIAHGLPLSLADRRTAAQRILSTHPEWSDRRIGQVVGLDHKTIGVIRGKSTGEIPQLDTRRGRDGRRRQVKKHDGDARKSASKGGNDENLSAHEPAPATKSDATSRRGVEGIAEPHRDSILTNLRNDPSVRFSESGRILIRWLEASPRTAEDFTKIAVQTPEHCIDSILSIANYNAEKWAILAAQLNRRKR</sequence>
<evidence type="ECO:0000313" key="3">
    <source>
        <dbReference type="EMBL" id="KAA0017033.1"/>
    </source>
</evidence>
<evidence type="ECO:0000259" key="2">
    <source>
        <dbReference type="SMART" id="SM00470"/>
    </source>
</evidence>
<feature type="region of interest" description="Disordered" evidence="1">
    <location>
        <begin position="160"/>
        <end position="228"/>
    </location>
</feature>
<evidence type="ECO:0000256" key="1">
    <source>
        <dbReference type="SAM" id="MobiDB-lite"/>
    </source>
</evidence>